<protein>
    <recommendedName>
        <fullName evidence="2">Sugar ABC transporter substrate-binding protein</fullName>
    </recommendedName>
</protein>
<sequence>LGALLFGVPAGRESAWTDPKFVSTDKTPDWTSGSLKSFAIGQSQWNPPVLNVSEIRDIVGQVIVDSIDGKDVKVSAEQGAKLMDKKMEK</sequence>
<gene>
    <name evidence="1" type="ORF">S12H4_13862</name>
</gene>
<accession>X1TDP8</accession>
<dbReference type="EMBL" id="BARW01006598">
    <property type="protein sequence ID" value="GAI78159.1"/>
    <property type="molecule type" value="Genomic_DNA"/>
</dbReference>
<organism evidence="1">
    <name type="scientific">marine sediment metagenome</name>
    <dbReference type="NCBI Taxonomy" id="412755"/>
    <lineage>
        <taxon>unclassified sequences</taxon>
        <taxon>metagenomes</taxon>
        <taxon>ecological metagenomes</taxon>
    </lineage>
</organism>
<feature type="non-terminal residue" evidence="1">
    <location>
        <position position="1"/>
    </location>
</feature>
<evidence type="ECO:0008006" key="2">
    <source>
        <dbReference type="Google" id="ProtNLM"/>
    </source>
</evidence>
<reference evidence="1" key="1">
    <citation type="journal article" date="2014" name="Front. Microbiol.">
        <title>High frequency of phylogenetically diverse reductive dehalogenase-homologous genes in deep subseafloor sedimentary metagenomes.</title>
        <authorList>
            <person name="Kawai M."/>
            <person name="Futagami T."/>
            <person name="Toyoda A."/>
            <person name="Takaki Y."/>
            <person name="Nishi S."/>
            <person name="Hori S."/>
            <person name="Arai W."/>
            <person name="Tsubouchi T."/>
            <person name="Morono Y."/>
            <person name="Uchiyama I."/>
            <person name="Ito T."/>
            <person name="Fujiyama A."/>
            <person name="Inagaki F."/>
            <person name="Takami H."/>
        </authorList>
    </citation>
    <scope>NUCLEOTIDE SEQUENCE</scope>
    <source>
        <strain evidence="1">Expedition CK06-06</strain>
    </source>
</reference>
<proteinExistence type="predicted"/>
<evidence type="ECO:0000313" key="1">
    <source>
        <dbReference type="EMBL" id="GAI78159.1"/>
    </source>
</evidence>
<name>X1TDP8_9ZZZZ</name>
<dbReference type="AlphaFoldDB" id="X1TDP8"/>
<comment type="caution">
    <text evidence="1">The sequence shown here is derived from an EMBL/GenBank/DDBJ whole genome shotgun (WGS) entry which is preliminary data.</text>
</comment>